<dbReference type="Pfam" id="PF03334">
    <property type="entry name" value="PhaG_MnhG_YufB"/>
    <property type="match status" value="1"/>
</dbReference>
<dbReference type="GO" id="GO:0015385">
    <property type="term" value="F:sodium:proton antiporter activity"/>
    <property type="evidence" value="ECO:0007669"/>
    <property type="project" value="TreeGrafter"/>
</dbReference>
<evidence type="ECO:0000256" key="1">
    <source>
        <dbReference type="SAM" id="MobiDB-lite"/>
    </source>
</evidence>
<dbReference type="AlphaFoldDB" id="A0A5A7N6E7"/>
<evidence type="ECO:0000313" key="3">
    <source>
        <dbReference type="EMBL" id="GER03294.1"/>
    </source>
</evidence>
<feature type="transmembrane region" description="Helical" evidence="2">
    <location>
        <begin position="7"/>
        <end position="28"/>
    </location>
</feature>
<keyword evidence="2" id="KW-1133">Transmembrane helix</keyword>
<evidence type="ECO:0000313" key="4">
    <source>
        <dbReference type="Proteomes" id="UP000324996"/>
    </source>
</evidence>
<keyword evidence="2" id="KW-0472">Membrane</keyword>
<dbReference type="Proteomes" id="UP000324996">
    <property type="component" value="Unassembled WGS sequence"/>
</dbReference>
<keyword evidence="4" id="KW-1185">Reference proteome</keyword>
<protein>
    <submittedName>
        <fullName evidence="3">Sodium:proton antiporter</fullName>
    </submittedName>
</protein>
<reference evidence="3 4" key="1">
    <citation type="submission" date="2019-09" db="EMBL/GenBank/DDBJ databases">
        <title>NBRP : Genome information of microbial organism related human and environment.</title>
        <authorList>
            <person name="Hattori M."/>
            <person name="Oshima K."/>
            <person name="Inaba H."/>
            <person name="Suda W."/>
            <person name="Sakamoto M."/>
            <person name="Iino T."/>
            <person name="Kitahara M."/>
            <person name="Oshida Y."/>
            <person name="Iida T."/>
            <person name="Kudo T."/>
            <person name="Itoh T."/>
            <person name="Ohkuma M."/>
        </authorList>
    </citation>
    <scope>NUCLEOTIDE SEQUENCE [LARGE SCALE GENOMIC DNA]</scope>
    <source>
        <strain evidence="3 4">Q-1</strain>
    </source>
</reference>
<evidence type="ECO:0000256" key="2">
    <source>
        <dbReference type="SAM" id="Phobius"/>
    </source>
</evidence>
<accession>A0A5A7N6E7</accession>
<feature type="region of interest" description="Disordered" evidence="1">
    <location>
        <begin position="94"/>
        <end position="116"/>
    </location>
</feature>
<gene>
    <name evidence="3" type="ORF">JCM17846_09760</name>
</gene>
<name>A0A5A7N6E7_9PROT</name>
<dbReference type="PANTHER" id="PTHR34703:SF1">
    <property type="entry name" value="ANTIPORTER SUBUNIT MNHG2-RELATED"/>
    <property type="match status" value="1"/>
</dbReference>
<sequence length="116" mass="12138">MDQLIEILSWICLIGGPLIVLIGGIGMLRFPDFFTRMHAASLADTGGALLVVLGLLLQSGFTLASIKLLAILLFLLFTSPTAGYALAHAAIKSRAHGKDVPKPLVLGSSDNEGNAP</sequence>
<dbReference type="NCBIfam" id="TIGR01300">
    <property type="entry name" value="CPA3_mnhG_phaG"/>
    <property type="match status" value="1"/>
</dbReference>
<dbReference type="EMBL" id="BKCN01000003">
    <property type="protein sequence ID" value="GER03294.1"/>
    <property type="molecule type" value="Genomic_DNA"/>
</dbReference>
<feature type="transmembrane region" description="Helical" evidence="2">
    <location>
        <begin position="48"/>
        <end position="77"/>
    </location>
</feature>
<keyword evidence="2" id="KW-0812">Transmembrane</keyword>
<comment type="caution">
    <text evidence="3">The sequence shown here is derived from an EMBL/GenBank/DDBJ whole genome shotgun (WGS) entry which is preliminary data.</text>
</comment>
<dbReference type="PANTHER" id="PTHR34703">
    <property type="entry name" value="ANTIPORTER SUBUNIT MNHG2-RELATED"/>
    <property type="match status" value="1"/>
</dbReference>
<dbReference type="RefSeq" id="WP_052370687.1">
    <property type="nucleotide sequence ID" value="NZ_BKCN01000003.1"/>
</dbReference>
<organism evidence="3 4">
    <name type="scientific">Iodidimonas nitroreducens</name>
    <dbReference type="NCBI Taxonomy" id="1236968"/>
    <lineage>
        <taxon>Bacteria</taxon>
        <taxon>Pseudomonadati</taxon>
        <taxon>Pseudomonadota</taxon>
        <taxon>Alphaproteobacteria</taxon>
        <taxon>Iodidimonadales</taxon>
        <taxon>Iodidimonadaceae</taxon>
        <taxon>Iodidimonas</taxon>
    </lineage>
</organism>
<dbReference type="InterPro" id="IPR005133">
    <property type="entry name" value="PhaG_MnhG_YufB"/>
</dbReference>
<proteinExistence type="predicted"/>